<name>C5CFM9_KOSOT</name>
<dbReference type="SUPFAM" id="SSF100950">
    <property type="entry name" value="NagB/RpiA/CoA transferase-like"/>
    <property type="match status" value="1"/>
</dbReference>
<feature type="domain" description="HTH deoR-type" evidence="4">
    <location>
        <begin position="3"/>
        <end position="58"/>
    </location>
</feature>
<evidence type="ECO:0000256" key="2">
    <source>
        <dbReference type="ARBA" id="ARBA00023125"/>
    </source>
</evidence>
<gene>
    <name evidence="5" type="ordered locus">Kole_0733</name>
</gene>
<dbReference type="InterPro" id="IPR050313">
    <property type="entry name" value="Carb_Metab_HTH_regulators"/>
</dbReference>
<keyword evidence="2" id="KW-0238">DNA-binding</keyword>
<reference evidence="5 6" key="2">
    <citation type="journal article" date="2011" name="J. Bacteriol.">
        <title>Genome Sequence of Kosmotoga olearia Strain TBF 19.5.1, a Thermophilic Bacterium with a Wide Growth Temperature Range, Isolated from the Troll B Oil Platform in the North Sea.</title>
        <authorList>
            <person name="Swithers K.S."/>
            <person name="Dipippo J.L."/>
            <person name="Bruce D.C."/>
            <person name="Detter C."/>
            <person name="Tapia R."/>
            <person name="Han S."/>
            <person name="Goodwin L.A."/>
            <person name="Han J."/>
            <person name="Woyke T."/>
            <person name="Pitluck S."/>
            <person name="Pennacchio L."/>
            <person name="Nolan M."/>
            <person name="Mikhailova N."/>
            <person name="Land M.L."/>
            <person name="Nesbo C.L."/>
            <person name="Gogarten J.P."/>
            <person name="Noll K.M."/>
        </authorList>
    </citation>
    <scope>NUCLEOTIDE SEQUENCE [LARGE SCALE GENOMIC DNA]</scope>
    <source>
        <strain evidence="6">ATCC BAA-1733 / DSM 21960 / TBF 19.5.1</strain>
    </source>
</reference>
<dbReference type="InterPro" id="IPR037171">
    <property type="entry name" value="NagB/RpiA_transferase-like"/>
</dbReference>
<sequence>MTVIERREKILQILKAQKKIDIKFLAKMIDVSEVTVRRDIRILEREGKLLRSRGVIILPDVSEYELSFMEREKENVDLKRKIAREAINFVKEGMVVGFDASTTALQIAKLVIEKGINITLVTTSLPIFRLVTYSNRANVILIGGEYDMKNLSFVGPITIRNLDMFCFNLCFIGASTIIPERGFFTPDSRGAEVIRHFALNSSKVIGVTDSSKFKKSAQYLSVDIKQIDVVITDDKFNGEYLKRFPSSVKVIMAK</sequence>
<dbReference type="PROSITE" id="PS51000">
    <property type="entry name" value="HTH_DEOR_2"/>
    <property type="match status" value="1"/>
</dbReference>
<keyword evidence="6" id="KW-1185">Reference proteome</keyword>
<dbReference type="Pfam" id="PF08220">
    <property type="entry name" value="HTH_DeoR"/>
    <property type="match status" value="1"/>
</dbReference>
<reference evidence="5 6" key="1">
    <citation type="submission" date="2009-06" db="EMBL/GenBank/DDBJ databases">
        <title>Complete sequence of Thermotogales bacterium TBF 19.5.1.</title>
        <authorList>
            <consortium name="US DOE Joint Genome Institute"/>
            <person name="Lucas S."/>
            <person name="Copeland A."/>
            <person name="Lapidus A."/>
            <person name="Glavina del Rio T."/>
            <person name="Tice H."/>
            <person name="Bruce D."/>
            <person name="Goodwin L."/>
            <person name="Pitluck S."/>
            <person name="Chertkov O."/>
            <person name="Brettin T."/>
            <person name="Detter J.C."/>
            <person name="Han C."/>
            <person name="Schmutz J."/>
            <person name="Larimer F."/>
            <person name="Land M."/>
            <person name="Hauser L."/>
            <person name="Kyrpides N."/>
            <person name="Ovchinnikova G."/>
            <person name="Noll K."/>
        </authorList>
    </citation>
    <scope>NUCLEOTIDE SEQUENCE [LARGE SCALE GENOMIC DNA]</scope>
    <source>
        <strain evidence="6">ATCC BAA-1733 / DSM 21960 / TBF 19.5.1</strain>
    </source>
</reference>
<keyword evidence="3" id="KW-0804">Transcription</keyword>
<evidence type="ECO:0000256" key="1">
    <source>
        <dbReference type="ARBA" id="ARBA00023015"/>
    </source>
</evidence>
<accession>C5CFM9</accession>
<dbReference type="Pfam" id="PF00455">
    <property type="entry name" value="DeoRC"/>
    <property type="match status" value="1"/>
</dbReference>
<dbReference type="RefSeq" id="WP_015868113.1">
    <property type="nucleotide sequence ID" value="NC_012785.1"/>
</dbReference>
<dbReference type="HOGENOM" id="CLU_060699_0_1_0"/>
<dbReference type="SMART" id="SM01134">
    <property type="entry name" value="DeoRC"/>
    <property type="match status" value="1"/>
</dbReference>
<dbReference type="STRING" id="521045.Kole_0733"/>
<dbReference type="eggNOG" id="COG1349">
    <property type="taxonomic scope" value="Bacteria"/>
</dbReference>
<dbReference type="InterPro" id="IPR014036">
    <property type="entry name" value="DeoR-like_C"/>
</dbReference>
<dbReference type="OrthoDB" id="9797223at2"/>
<evidence type="ECO:0000313" key="5">
    <source>
        <dbReference type="EMBL" id="ACR79447.1"/>
    </source>
</evidence>
<evidence type="ECO:0000256" key="3">
    <source>
        <dbReference type="ARBA" id="ARBA00023163"/>
    </source>
</evidence>
<dbReference type="PANTHER" id="PTHR30363:SF44">
    <property type="entry name" value="AGA OPERON TRANSCRIPTIONAL REPRESSOR-RELATED"/>
    <property type="match status" value="1"/>
</dbReference>
<proteinExistence type="predicted"/>
<evidence type="ECO:0000259" key="4">
    <source>
        <dbReference type="PROSITE" id="PS51000"/>
    </source>
</evidence>
<dbReference type="InterPro" id="IPR018356">
    <property type="entry name" value="Tscrpt_reg_HTH_DeoR_CS"/>
</dbReference>
<dbReference type="AlphaFoldDB" id="C5CFM9"/>
<dbReference type="Proteomes" id="UP000002382">
    <property type="component" value="Chromosome"/>
</dbReference>
<dbReference type="SMART" id="SM00420">
    <property type="entry name" value="HTH_DEOR"/>
    <property type="match status" value="1"/>
</dbReference>
<dbReference type="SUPFAM" id="SSF46785">
    <property type="entry name" value="Winged helix' DNA-binding domain"/>
    <property type="match status" value="1"/>
</dbReference>
<dbReference type="Gene3D" id="1.10.10.10">
    <property type="entry name" value="Winged helix-like DNA-binding domain superfamily/Winged helix DNA-binding domain"/>
    <property type="match status" value="1"/>
</dbReference>
<dbReference type="PANTHER" id="PTHR30363">
    <property type="entry name" value="HTH-TYPE TRANSCRIPTIONAL REGULATOR SRLR-RELATED"/>
    <property type="match status" value="1"/>
</dbReference>
<dbReference type="PROSITE" id="PS00894">
    <property type="entry name" value="HTH_DEOR_1"/>
    <property type="match status" value="1"/>
</dbReference>
<keyword evidence="1" id="KW-0805">Transcription regulation</keyword>
<dbReference type="InterPro" id="IPR001034">
    <property type="entry name" value="DeoR_HTH"/>
</dbReference>
<dbReference type="EMBL" id="CP001634">
    <property type="protein sequence ID" value="ACR79447.1"/>
    <property type="molecule type" value="Genomic_DNA"/>
</dbReference>
<dbReference type="InterPro" id="IPR036390">
    <property type="entry name" value="WH_DNA-bd_sf"/>
</dbReference>
<organism evidence="5 6">
    <name type="scientific">Kosmotoga olearia (strain ATCC BAA-1733 / DSM 21960 / TBF 19.5.1)</name>
    <dbReference type="NCBI Taxonomy" id="521045"/>
    <lineage>
        <taxon>Bacteria</taxon>
        <taxon>Thermotogati</taxon>
        <taxon>Thermotogota</taxon>
        <taxon>Thermotogae</taxon>
        <taxon>Kosmotogales</taxon>
        <taxon>Kosmotogaceae</taxon>
        <taxon>Kosmotoga</taxon>
    </lineage>
</organism>
<dbReference type="KEGG" id="kol:Kole_0733"/>
<dbReference type="GO" id="GO:0003677">
    <property type="term" value="F:DNA binding"/>
    <property type="evidence" value="ECO:0007669"/>
    <property type="project" value="UniProtKB-KW"/>
</dbReference>
<dbReference type="Gene3D" id="3.40.50.1360">
    <property type="match status" value="1"/>
</dbReference>
<dbReference type="GO" id="GO:0003700">
    <property type="term" value="F:DNA-binding transcription factor activity"/>
    <property type="evidence" value="ECO:0007669"/>
    <property type="project" value="InterPro"/>
</dbReference>
<dbReference type="InterPro" id="IPR036388">
    <property type="entry name" value="WH-like_DNA-bd_sf"/>
</dbReference>
<evidence type="ECO:0000313" key="6">
    <source>
        <dbReference type="Proteomes" id="UP000002382"/>
    </source>
</evidence>
<protein>
    <submittedName>
        <fullName evidence="5">Transcriptional regulator, DeoR family</fullName>
    </submittedName>
</protein>